<reference evidence="1 2" key="1">
    <citation type="submission" date="2024-11" db="EMBL/GenBank/DDBJ databases">
        <title>Adaptive evolution of stress response genes in parasites aligns with host niche diversity.</title>
        <authorList>
            <person name="Hahn C."/>
            <person name="Resl P."/>
        </authorList>
    </citation>
    <scope>NUCLEOTIDE SEQUENCE [LARGE SCALE GENOMIC DNA]</scope>
    <source>
        <strain evidence="1">EGGRZ-B1_66</strain>
        <tissue evidence="1">Body</tissue>
    </source>
</reference>
<evidence type="ECO:0000313" key="1">
    <source>
        <dbReference type="EMBL" id="KAL3314753.1"/>
    </source>
</evidence>
<evidence type="ECO:0000313" key="2">
    <source>
        <dbReference type="Proteomes" id="UP001626550"/>
    </source>
</evidence>
<sequence length="130" mass="15123">MYLLASHANQTKSVIENRNTLEINYINSELLLKKKIDESPEVKNILNNSNLCELENRFDEAKSILDISDGIIESELERWNVKRQEDALKTLQDMAKSFIDYHEKSLQLWRDAMECLQPQDVVSTTSSIYD</sequence>
<accession>A0ABD2Q582</accession>
<dbReference type="InterPro" id="IPR027267">
    <property type="entry name" value="AH/BAR_dom_sf"/>
</dbReference>
<name>A0ABD2Q582_9PLAT</name>
<dbReference type="Proteomes" id="UP001626550">
    <property type="component" value="Unassembled WGS sequence"/>
</dbReference>
<dbReference type="EMBL" id="JBJKFK010000916">
    <property type="protein sequence ID" value="KAL3314753.1"/>
    <property type="molecule type" value="Genomic_DNA"/>
</dbReference>
<protein>
    <submittedName>
        <fullName evidence="1">Uncharacterized protein</fullName>
    </submittedName>
</protein>
<gene>
    <name evidence="1" type="ORF">Ciccas_006628</name>
</gene>
<organism evidence="1 2">
    <name type="scientific">Cichlidogyrus casuarinus</name>
    <dbReference type="NCBI Taxonomy" id="1844966"/>
    <lineage>
        <taxon>Eukaryota</taxon>
        <taxon>Metazoa</taxon>
        <taxon>Spiralia</taxon>
        <taxon>Lophotrochozoa</taxon>
        <taxon>Platyhelminthes</taxon>
        <taxon>Monogenea</taxon>
        <taxon>Monopisthocotylea</taxon>
        <taxon>Dactylogyridea</taxon>
        <taxon>Ancyrocephalidae</taxon>
        <taxon>Cichlidogyrus</taxon>
    </lineage>
</organism>
<dbReference type="AlphaFoldDB" id="A0ABD2Q582"/>
<comment type="caution">
    <text evidence="1">The sequence shown here is derived from an EMBL/GenBank/DDBJ whole genome shotgun (WGS) entry which is preliminary data.</text>
</comment>
<dbReference type="Gene3D" id="1.20.1270.60">
    <property type="entry name" value="Arfaptin homology (AH) domain/BAR domain"/>
    <property type="match status" value="1"/>
</dbReference>
<proteinExistence type="predicted"/>
<keyword evidence="2" id="KW-1185">Reference proteome</keyword>